<evidence type="ECO:0000313" key="5">
    <source>
        <dbReference type="Proteomes" id="UP000373449"/>
    </source>
</evidence>
<proteinExistence type="predicted"/>
<dbReference type="AlphaFoldDB" id="A0A2C6DNC8"/>
<evidence type="ECO:0000313" key="3">
    <source>
        <dbReference type="EMBL" id="VFS51567.1"/>
    </source>
</evidence>
<dbReference type="Proteomes" id="UP000224974">
    <property type="component" value="Unassembled WGS sequence"/>
</dbReference>
<keyword evidence="4" id="KW-1185">Reference proteome</keyword>
<dbReference type="InterPro" id="IPR025474">
    <property type="entry name" value="DUF4325"/>
</dbReference>
<dbReference type="Pfam" id="PF14213">
    <property type="entry name" value="DUF4325"/>
    <property type="match status" value="1"/>
</dbReference>
<dbReference type="EMBL" id="CAADJA010000002">
    <property type="protein sequence ID" value="VFS51567.1"/>
    <property type="molecule type" value="Genomic_DNA"/>
</dbReference>
<gene>
    <name evidence="2" type="ORF">CRN84_18985</name>
    <name evidence="3" type="ORF">NCTC12282_05214</name>
</gene>
<dbReference type="STRING" id="1111728.GCA_000427805_03758"/>
<evidence type="ECO:0000313" key="2">
    <source>
        <dbReference type="EMBL" id="PHI32756.1"/>
    </source>
</evidence>
<accession>A0A2C6DNC8</accession>
<organism evidence="2 4">
    <name type="scientific">Budvicia aquatica</name>
    <dbReference type="NCBI Taxonomy" id="82979"/>
    <lineage>
        <taxon>Bacteria</taxon>
        <taxon>Pseudomonadati</taxon>
        <taxon>Pseudomonadota</taxon>
        <taxon>Gammaproteobacteria</taxon>
        <taxon>Enterobacterales</taxon>
        <taxon>Budviciaceae</taxon>
        <taxon>Budvicia</taxon>
    </lineage>
</organism>
<sequence length="106" mass="11972">MINILLKNFSNTPFGRWSSDGPDNGERFRKEILLPAFKNSDEDILLDLRGISIGIGSSFLEESIGGLIRKEYIAKDEVKKRLVVEADLSFYKNLVDNLINKATPQN</sequence>
<evidence type="ECO:0000313" key="4">
    <source>
        <dbReference type="Proteomes" id="UP000224974"/>
    </source>
</evidence>
<dbReference type="Proteomes" id="UP000373449">
    <property type="component" value="Unassembled WGS sequence"/>
</dbReference>
<reference evidence="3 5" key="3">
    <citation type="submission" date="2019-03" db="EMBL/GenBank/DDBJ databases">
        <authorList>
            <consortium name="Pathogen Informatics"/>
        </authorList>
    </citation>
    <scope>NUCLEOTIDE SEQUENCE [LARGE SCALE GENOMIC DNA]</scope>
    <source>
        <strain evidence="3 5">NCTC12282</strain>
    </source>
</reference>
<evidence type="ECO:0000259" key="1">
    <source>
        <dbReference type="Pfam" id="PF14213"/>
    </source>
</evidence>
<dbReference type="OrthoDB" id="1551124at2"/>
<feature type="domain" description="DUF4325" evidence="1">
    <location>
        <begin position="24"/>
        <end position="84"/>
    </location>
</feature>
<dbReference type="EMBL" id="PDDX01000001">
    <property type="protein sequence ID" value="PHI32756.1"/>
    <property type="molecule type" value="Genomic_DNA"/>
</dbReference>
<reference evidence="2" key="2">
    <citation type="submission" date="2017-09" db="EMBL/GenBank/DDBJ databases">
        <title>FDA dAtabase for Regulatory Grade micrObial Sequences (FDA-ARGOS): Supporting development and validation of Infectious Disease Dx tests.</title>
        <authorList>
            <person name="Minogue T."/>
            <person name="Wolcott M."/>
            <person name="Wasieloski L."/>
            <person name="Aguilar W."/>
            <person name="Moore D."/>
            <person name="Tallon L.J."/>
            <person name="Sadzewicz L."/>
            <person name="Ott S."/>
            <person name="Zhao X."/>
            <person name="Nagaraj S."/>
            <person name="Vavikolanu K."/>
            <person name="Aluvathingal J."/>
            <person name="Nadendla S."/>
            <person name="Sichtig H."/>
        </authorList>
    </citation>
    <scope>NUCLEOTIDE SEQUENCE</scope>
    <source>
        <strain evidence="2">FDAARGOS_387</strain>
    </source>
</reference>
<name>A0A2C6DNC8_9GAMM</name>
<reference evidence="4" key="1">
    <citation type="submission" date="2017-09" db="EMBL/GenBank/DDBJ databases">
        <title>FDA dAtabase for Regulatory Grade micrObial Sequences (FDA-ARGOS): Supporting development and validation of Infectious Disease Dx tests.</title>
        <authorList>
            <person name="Minogue T."/>
            <person name="Wolcott M."/>
            <person name="Wasieloski L."/>
            <person name="Aguilar W."/>
            <person name="Moore D."/>
            <person name="Tallon L."/>
            <person name="Sadzewicz L."/>
            <person name="Ott S."/>
            <person name="Zhao X."/>
            <person name="Nagaraj S."/>
            <person name="Vavikolanu K."/>
            <person name="Aluvathingal J."/>
            <person name="Nadendla S."/>
            <person name="Sichtig H."/>
        </authorList>
    </citation>
    <scope>NUCLEOTIDE SEQUENCE [LARGE SCALE GENOMIC DNA]</scope>
    <source>
        <strain evidence="4">FDAARGOS_387</strain>
    </source>
</reference>
<protein>
    <submittedName>
        <fullName evidence="2">DUF4325 domain-containing protein</fullName>
    </submittedName>
</protein>